<dbReference type="CDD" id="cd12797">
    <property type="entry name" value="M23_peptidase"/>
    <property type="match status" value="1"/>
</dbReference>
<evidence type="ECO:0000256" key="1">
    <source>
        <dbReference type="ARBA" id="ARBA00038420"/>
    </source>
</evidence>
<evidence type="ECO:0000313" key="5">
    <source>
        <dbReference type="Proteomes" id="UP000467214"/>
    </source>
</evidence>
<accession>A0A845BH91</accession>
<evidence type="ECO:0000256" key="2">
    <source>
        <dbReference type="SAM" id="SignalP"/>
    </source>
</evidence>
<evidence type="ECO:0000313" key="4">
    <source>
        <dbReference type="EMBL" id="MXR35492.1"/>
    </source>
</evidence>
<dbReference type="Gene3D" id="2.70.70.10">
    <property type="entry name" value="Glucose Permease (Domain IIA)"/>
    <property type="match status" value="1"/>
</dbReference>
<dbReference type="Pfam" id="PF01551">
    <property type="entry name" value="Peptidase_M23"/>
    <property type="match status" value="1"/>
</dbReference>
<feature type="signal peptide" evidence="2">
    <location>
        <begin position="1"/>
        <end position="28"/>
    </location>
</feature>
<dbReference type="SUPFAM" id="SSF51261">
    <property type="entry name" value="Duplicated hybrid motif"/>
    <property type="match status" value="1"/>
</dbReference>
<comment type="caution">
    <text evidence="4">The sequence shown here is derived from an EMBL/GenBank/DDBJ whole genome shotgun (WGS) entry which is preliminary data.</text>
</comment>
<dbReference type="InterPro" id="IPR036779">
    <property type="entry name" value="LysM_dom_sf"/>
</dbReference>
<dbReference type="RefSeq" id="WP_160794148.1">
    <property type="nucleotide sequence ID" value="NZ_WSSB01000001.1"/>
</dbReference>
<dbReference type="PROSITE" id="PS51257">
    <property type="entry name" value="PROKAR_LIPOPROTEIN"/>
    <property type="match status" value="1"/>
</dbReference>
<dbReference type="EMBL" id="WSSB01000001">
    <property type="protein sequence ID" value="MXR35492.1"/>
    <property type="molecule type" value="Genomic_DNA"/>
</dbReference>
<reference evidence="4 5" key="1">
    <citation type="submission" date="2019-12" db="EMBL/GenBank/DDBJ databases">
        <title>Neisseriaceae gen. nov. sp. Genome sequencing and assembly.</title>
        <authorList>
            <person name="Liu Z."/>
            <person name="Li A."/>
        </authorList>
    </citation>
    <scope>NUCLEOTIDE SEQUENCE [LARGE SCALE GENOMIC DNA]</scope>
    <source>
        <strain evidence="4 5">B2N2-7</strain>
    </source>
</reference>
<dbReference type="SUPFAM" id="SSF54106">
    <property type="entry name" value="LysM domain"/>
    <property type="match status" value="1"/>
</dbReference>
<dbReference type="SMART" id="SM00257">
    <property type="entry name" value="LysM"/>
    <property type="match status" value="1"/>
</dbReference>
<dbReference type="PANTHER" id="PTHR21666:SF263">
    <property type="entry name" value="MUREIN HYDROLASE ACTIVATOR NLPD"/>
    <property type="match status" value="1"/>
</dbReference>
<gene>
    <name evidence="4" type="ORF">GQF02_00580</name>
</gene>
<dbReference type="InterPro" id="IPR018392">
    <property type="entry name" value="LysM"/>
</dbReference>
<feature type="chain" id="PRO_5032645981" evidence="2">
    <location>
        <begin position="29"/>
        <end position="357"/>
    </location>
</feature>
<organism evidence="4 5">
    <name type="scientific">Craterilacuibacter sinensis</name>
    <dbReference type="NCBI Taxonomy" id="2686017"/>
    <lineage>
        <taxon>Bacteria</taxon>
        <taxon>Pseudomonadati</taxon>
        <taxon>Pseudomonadota</taxon>
        <taxon>Betaproteobacteria</taxon>
        <taxon>Neisseriales</taxon>
        <taxon>Neisseriaceae</taxon>
        <taxon>Craterilacuibacter</taxon>
    </lineage>
</organism>
<dbReference type="AlphaFoldDB" id="A0A845BH91"/>
<dbReference type="InterPro" id="IPR050570">
    <property type="entry name" value="Cell_wall_metabolism_enzyme"/>
</dbReference>
<dbReference type="InterPro" id="IPR011055">
    <property type="entry name" value="Dup_hybrid_motif"/>
</dbReference>
<keyword evidence="2" id="KW-0732">Signal</keyword>
<dbReference type="GO" id="GO:0004222">
    <property type="term" value="F:metalloendopeptidase activity"/>
    <property type="evidence" value="ECO:0007669"/>
    <property type="project" value="TreeGrafter"/>
</dbReference>
<dbReference type="Pfam" id="PF01476">
    <property type="entry name" value="LysM"/>
    <property type="match status" value="1"/>
</dbReference>
<dbReference type="GO" id="GO:0009279">
    <property type="term" value="C:cell outer membrane"/>
    <property type="evidence" value="ECO:0007669"/>
    <property type="project" value="TreeGrafter"/>
</dbReference>
<dbReference type="PANTHER" id="PTHR21666">
    <property type="entry name" value="PEPTIDASE-RELATED"/>
    <property type="match status" value="1"/>
</dbReference>
<evidence type="ECO:0000259" key="3">
    <source>
        <dbReference type="PROSITE" id="PS51782"/>
    </source>
</evidence>
<feature type="domain" description="LysM" evidence="3">
    <location>
        <begin position="82"/>
        <end position="125"/>
    </location>
</feature>
<dbReference type="Proteomes" id="UP000467214">
    <property type="component" value="Unassembled WGS sequence"/>
</dbReference>
<comment type="similarity">
    <text evidence="1">Belongs to the E.coli NlpD/Haemophilus LppB family.</text>
</comment>
<dbReference type="CDD" id="cd00118">
    <property type="entry name" value="LysM"/>
    <property type="match status" value="1"/>
</dbReference>
<dbReference type="InterPro" id="IPR016047">
    <property type="entry name" value="M23ase_b-sheet_dom"/>
</dbReference>
<name>A0A845BH91_9NEIS</name>
<protein>
    <submittedName>
        <fullName evidence="4">Peptidoglycan DD-metalloendopeptidase family protein</fullName>
    </submittedName>
</protein>
<dbReference type="Gene3D" id="3.10.350.10">
    <property type="entry name" value="LysM domain"/>
    <property type="match status" value="1"/>
</dbReference>
<dbReference type="GO" id="GO:0032153">
    <property type="term" value="C:cell division site"/>
    <property type="evidence" value="ECO:0007669"/>
    <property type="project" value="TreeGrafter"/>
</dbReference>
<dbReference type="PROSITE" id="PS51782">
    <property type="entry name" value="LYSM"/>
    <property type="match status" value="1"/>
</dbReference>
<sequence length="357" mass="37957">MQNKMHNRINRNLTILGICASLLLSACAQTSHSPAPIISAQETRSTQTTSASVVNMESAETTPLAMPANRVKPVNINRGGETTHTVQAGENLYRISLNNGLRHQDVALWNGLDGFDIKVGQILRLTPPGTVTADAGVRQVSSGNTNTTATPTDSATLKRYPKALKLPYSENALKELAQKSEGQTTATAGAIISSPAVKTPVITPPPAAAKVVPPIAKPAVAATEPATSANSNKPALDNSIGWIWPTEGKVVRRFSEQNKGLDIGGKQGQNVIAAGDGKVVYSGSGLKGYGKLIIIKHDKVFLSAYAHNDELLVKEGQSIKKGQKIATMGNTDTDQVKLHFEIREYGKPVNPEKYLAN</sequence>
<proteinExistence type="inferred from homology"/>
<keyword evidence="5" id="KW-1185">Reference proteome</keyword>